<dbReference type="Proteomes" id="UP000308092">
    <property type="component" value="Unassembled WGS sequence"/>
</dbReference>
<keyword evidence="2" id="KW-1185">Reference proteome</keyword>
<evidence type="ECO:0000313" key="2">
    <source>
        <dbReference type="Proteomes" id="UP000308092"/>
    </source>
</evidence>
<comment type="caution">
    <text evidence="1">The sequence shown here is derived from an EMBL/GenBank/DDBJ whole genome shotgun (WGS) entry which is preliminary data.</text>
</comment>
<dbReference type="AlphaFoldDB" id="A0A4S3JJZ9"/>
<dbReference type="STRING" id="1220188.A0A4S3JJZ9"/>
<sequence>MLHLRARARDPMDSALLDDILDINQLDPVKSLISPLAPHNPQVYPPIRPQNQQVTPPVHQPWFLTPDSWTSCRWGRTPSRPLASCSARTPASEGIVCRILETRATALVKDYGPEQEGELTCLDHVGRVQALLVYSTIRLFDYDIRQRCLAEQLPTLYSWSHAMLGRAA</sequence>
<proteinExistence type="predicted"/>
<reference evidence="1 2" key="1">
    <citation type="submission" date="2019-03" db="EMBL/GenBank/DDBJ databases">
        <title>The genome sequence of a newly discovered highly antifungal drug resistant Aspergillus species, Aspergillus tanneri NIH 1004.</title>
        <authorList>
            <person name="Mounaud S."/>
            <person name="Singh I."/>
            <person name="Joardar V."/>
            <person name="Pakala S."/>
            <person name="Pakala S."/>
            <person name="Venepally P."/>
            <person name="Hoover J."/>
            <person name="Nierman W."/>
            <person name="Chung J."/>
            <person name="Losada L."/>
        </authorList>
    </citation>
    <scope>NUCLEOTIDE SEQUENCE [LARGE SCALE GENOMIC DNA]</scope>
    <source>
        <strain evidence="1 2">NIH1004</strain>
    </source>
</reference>
<dbReference type="EMBL" id="SOSA01000181">
    <property type="protein sequence ID" value="THC94947.1"/>
    <property type="molecule type" value="Genomic_DNA"/>
</dbReference>
<organism evidence="1 2">
    <name type="scientific">Aspergillus tanneri</name>
    <dbReference type="NCBI Taxonomy" id="1220188"/>
    <lineage>
        <taxon>Eukaryota</taxon>
        <taxon>Fungi</taxon>
        <taxon>Dikarya</taxon>
        <taxon>Ascomycota</taxon>
        <taxon>Pezizomycotina</taxon>
        <taxon>Eurotiomycetes</taxon>
        <taxon>Eurotiomycetidae</taxon>
        <taxon>Eurotiales</taxon>
        <taxon>Aspergillaceae</taxon>
        <taxon>Aspergillus</taxon>
        <taxon>Aspergillus subgen. Circumdati</taxon>
    </lineage>
</organism>
<name>A0A4S3JJZ9_9EURO</name>
<evidence type="ECO:0000313" key="1">
    <source>
        <dbReference type="EMBL" id="THC94947.1"/>
    </source>
</evidence>
<dbReference type="VEuPathDB" id="FungiDB:EYZ11_005586"/>
<accession>A0A4S3JJZ9</accession>
<gene>
    <name evidence="1" type="ORF">EYZ11_005586</name>
</gene>
<protein>
    <submittedName>
        <fullName evidence="1">Uncharacterized protein</fullName>
    </submittedName>
</protein>